<feature type="signal peptide" evidence="3">
    <location>
        <begin position="1"/>
        <end position="18"/>
    </location>
</feature>
<protein>
    <submittedName>
        <fullName evidence="4">Uncharacterized protein</fullName>
    </submittedName>
</protein>
<evidence type="ECO:0000313" key="5">
    <source>
        <dbReference type="Proteomes" id="UP000268321"/>
    </source>
</evidence>
<dbReference type="Pfam" id="PF13928">
    <property type="entry name" value="Flocculin_t3"/>
    <property type="match status" value="1"/>
</dbReference>
<organism evidence="4 5">
    <name type="scientific">Metschnikowia bicuspidata</name>
    <dbReference type="NCBI Taxonomy" id="27322"/>
    <lineage>
        <taxon>Eukaryota</taxon>
        <taxon>Fungi</taxon>
        <taxon>Dikarya</taxon>
        <taxon>Ascomycota</taxon>
        <taxon>Saccharomycotina</taxon>
        <taxon>Pichiomycetes</taxon>
        <taxon>Metschnikowiaceae</taxon>
        <taxon>Metschnikowia</taxon>
    </lineage>
</organism>
<feature type="chain" id="PRO_5021011208" evidence="3">
    <location>
        <begin position="19"/>
        <end position="448"/>
    </location>
</feature>
<keyword evidence="5" id="KW-1185">Reference proteome</keyword>
<keyword evidence="2" id="KW-0325">Glycoprotein</keyword>
<evidence type="ECO:0000256" key="1">
    <source>
        <dbReference type="ARBA" id="ARBA00022729"/>
    </source>
</evidence>
<dbReference type="InterPro" id="IPR025928">
    <property type="entry name" value="Flocculin_t3_rpt"/>
</dbReference>
<gene>
    <name evidence="4" type="ORF">METBISCDRAFT_24482</name>
</gene>
<dbReference type="Proteomes" id="UP000268321">
    <property type="component" value="Unassembled WGS sequence"/>
</dbReference>
<keyword evidence="1 3" id="KW-0732">Signal</keyword>
<dbReference type="EMBL" id="ML004505">
    <property type="protein sequence ID" value="RKP29165.1"/>
    <property type="molecule type" value="Genomic_DNA"/>
</dbReference>
<evidence type="ECO:0000313" key="4">
    <source>
        <dbReference type="EMBL" id="RKP29165.1"/>
    </source>
</evidence>
<reference evidence="5" key="1">
    <citation type="journal article" date="2018" name="Nat. Microbiol.">
        <title>Leveraging single-cell genomics to expand the fungal tree of life.</title>
        <authorList>
            <person name="Ahrendt S.R."/>
            <person name="Quandt C.A."/>
            <person name="Ciobanu D."/>
            <person name="Clum A."/>
            <person name="Salamov A."/>
            <person name="Andreopoulos B."/>
            <person name="Cheng J.F."/>
            <person name="Woyke T."/>
            <person name="Pelin A."/>
            <person name="Henrissat B."/>
            <person name="Reynolds N.K."/>
            <person name="Benny G.L."/>
            <person name="Smith M.E."/>
            <person name="James T.Y."/>
            <person name="Grigoriev I.V."/>
        </authorList>
    </citation>
    <scope>NUCLEOTIDE SEQUENCE [LARGE SCALE GENOMIC DNA]</scope>
    <source>
        <strain evidence="5">Baker2002</strain>
    </source>
</reference>
<dbReference type="AlphaFoldDB" id="A0A4P9Z8X5"/>
<dbReference type="OrthoDB" id="4096612at2759"/>
<evidence type="ECO:0000256" key="3">
    <source>
        <dbReference type="SAM" id="SignalP"/>
    </source>
</evidence>
<name>A0A4P9Z8X5_9ASCO</name>
<proteinExistence type="predicted"/>
<evidence type="ECO:0000256" key="2">
    <source>
        <dbReference type="ARBA" id="ARBA00023180"/>
    </source>
</evidence>
<accession>A0A4P9Z8X5</accession>
<sequence>MKFSSAFAALAAASLTSAEWVACRVDGVQISVVSKETGECPFPINKKLPVNFTYRGPTDYLVNAYYIKACGQNYYNEPIHQAGRVIQVPARCLFDKPTDIFHIHLAESPSNTTDGLRKRFDSQFYKRDVAGGVAGLIDLVKRTVGTRVLNQQVVNVNAPDPGTYPTYASQPSDAKDNKTLTVTSITTSLVTVTSCDSSMCDTTVIPKTPREVTETVQGTVTRYVKWYPMDFSPQNETVTITYCELDTCYEKVTTCVVPICTTTVTICQDETCYPVPVPTTRASAAAAAASAAASNAAAANVAQYAAASAGANVAQYAAASAGANVAPYAAASVGANVAGASVGANVAGASAGANVAPYAAASAAPNAAAANAAPNAAAANAAPNAAAASASGKASSSAAASASGNAAAAKAAPNAASEPAMASVYKGAGAVAKGSVLAMLALPLAYIL</sequence>